<organism evidence="2 3">
    <name type="scientific">Antarcticibacterium flavum</name>
    <dbReference type="NCBI Taxonomy" id="2058175"/>
    <lineage>
        <taxon>Bacteria</taxon>
        <taxon>Pseudomonadati</taxon>
        <taxon>Bacteroidota</taxon>
        <taxon>Flavobacteriia</taxon>
        <taxon>Flavobacteriales</taxon>
        <taxon>Flavobacteriaceae</taxon>
        <taxon>Antarcticibacterium</taxon>
    </lineage>
</organism>
<dbReference type="Proteomes" id="UP000309016">
    <property type="component" value="Chromosome"/>
</dbReference>
<protein>
    <submittedName>
        <fullName evidence="2">Polysaccharide pyruvyl transferase family protein</fullName>
    </submittedName>
</protein>
<dbReference type="KEGG" id="afla:FHG64_16900"/>
<feature type="domain" description="Polysaccharide pyruvyl transferase" evidence="1">
    <location>
        <begin position="54"/>
        <end position="250"/>
    </location>
</feature>
<accession>A0A5B7X726</accession>
<proteinExistence type="predicted"/>
<dbReference type="RefSeq" id="WP_139067491.1">
    <property type="nucleotide sequence ID" value="NZ_CP040812.1"/>
</dbReference>
<dbReference type="AlphaFoldDB" id="A0A5B7X726"/>
<reference evidence="2 3" key="1">
    <citation type="submission" date="2019-06" db="EMBL/GenBank/DDBJ databases">
        <title>Complete genome sequence of Antarcticibacterium flavum KCTC 52984T from an Antarctic marine sediment.</title>
        <authorList>
            <person name="Lee Y.M."/>
            <person name="Shin S.C."/>
        </authorList>
    </citation>
    <scope>NUCLEOTIDE SEQUENCE [LARGE SCALE GENOMIC DNA]</scope>
    <source>
        <strain evidence="2 3">KCTC 52984</strain>
    </source>
</reference>
<gene>
    <name evidence="2" type="ORF">FHG64_16900</name>
</gene>
<keyword evidence="2" id="KW-0808">Transferase</keyword>
<sequence length="301" mass="34441">MKIIPFVKNLLTSPARSLRKIEVKNGLINSPQFNREIANVYRMDIDNAGDYYSSPVHYFKELGDIQVDIFDFKNSADTNLEEQISNNALIIGGGGLLNRKSFKFQMKTFEALAGRGKKTVLWGVGHNSKNKKDFRKLESYNIKTEKFGLAGTRDYSLSKEWVPCVSCLNEVFDKSYSAIRETGIILHKKTLKNSRIAAAFKDYPLISNSQDLEQFVEFIGTSENIITDSYHAMYWGILLNKKVVVVPNSSKFFDFKYAPVISSFENCIEDLKKAEVIDGVLEECRERNRLFAEKVFNYLEI</sequence>
<dbReference type="InterPro" id="IPR007345">
    <property type="entry name" value="Polysacch_pyruvyl_Trfase"/>
</dbReference>
<dbReference type="OrthoDB" id="7835085at2"/>
<dbReference type="GO" id="GO:0016740">
    <property type="term" value="F:transferase activity"/>
    <property type="evidence" value="ECO:0007669"/>
    <property type="project" value="UniProtKB-KW"/>
</dbReference>
<evidence type="ECO:0000313" key="3">
    <source>
        <dbReference type="Proteomes" id="UP000309016"/>
    </source>
</evidence>
<evidence type="ECO:0000259" key="1">
    <source>
        <dbReference type="Pfam" id="PF04230"/>
    </source>
</evidence>
<name>A0A5B7X726_9FLAO</name>
<evidence type="ECO:0000313" key="2">
    <source>
        <dbReference type="EMBL" id="QCY70935.1"/>
    </source>
</evidence>
<keyword evidence="3" id="KW-1185">Reference proteome</keyword>
<dbReference type="Pfam" id="PF04230">
    <property type="entry name" value="PS_pyruv_trans"/>
    <property type="match status" value="1"/>
</dbReference>
<dbReference type="EMBL" id="CP040812">
    <property type="protein sequence ID" value="QCY70935.1"/>
    <property type="molecule type" value="Genomic_DNA"/>
</dbReference>